<dbReference type="GO" id="GO:0005634">
    <property type="term" value="C:nucleus"/>
    <property type="evidence" value="ECO:0007669"/>
    <property type="project" value="UniProtKB-SubCell"/>
</dbReference>
<evidence type="ECO:0000256" key="5">
    <source>
        <dbReference type="SAM" id="MobiDB-lite"/>
    </source>
</evidence>
<dbReference type="AlphaFoldDB" id="D8SK13"/>
<evidence type="ECO:0000256" key="4">
    <source>
        <dbReference type="ARBA" id="ARBA00023242"/>
    </source>
</evidence>
<dbReference type="InParanoid" id="D8SK13"/>
<evidence type="ECO:0000313" key="7">
    <source>
        <dbReference type="EMBL" id="EFJ15255.1"/>
    </source>
</evidence>
<dbReference type="GO" id="GO:0046983">
    <property type="term" value="F:protein dimerization activity"/>
    <property type="evidence" value="ECO:0007669"/>
    <property type="project" value="InterPro"/>
</dbReference>
<reference evidence="7 8" key="1">
    <citation type="journal article" date="2011" name="Science">
        <title>The Selaginella genome identifies genetic changes associated with the evolution of vascular plants.</title>
        <authorList>
            <person name="Banks J.A."/>
            <person name="Nishiyama T."/>
            <person name="Hasebe M."/>
            <person name="Bowman J.L."/>
            <person name="Gribskov M."/>
            <person name="dePamphilis C."/>
            <person name="Albert V.A."/>
            <person name="Aono N."/>
            <person name="Aoyama T."/>
            <person name="Ambrose B.A."/>
            <person name="Ashton N.W."/>
            <person name="Axtell M.J."/>
            <person name="Barker E."/>
            <person name="Barker M.S."/>
            <person name="Bennetzen J.L."/>
            <person name="Bonawitz N.D."/>
            <person name="Chapple C."/>
            <person name="Cheng C."/>
            <person name="Correa L.G."/>
            <person name="Dacre M."/>
            <person name="DeBarry J."/>
            <person name="Dreyer I."/>
            <person name="Elias M."/>
            <person name="Engstrom E.M."/>
            <person name="Estelle M."/>
            <person name="Feng L."/>
            <person name="Finet C."/>
            <person name="Floyd S.K."/>
            <person name="Frommer W.B."/>
            <person name="Fujita T."/>
            <person name="Gramzow L."/>
            <person name="Gutensohn M."/>
            <person name="Harholt J."/>
            <person name="Hattori M."/>
            <person name="Heyl A."/>
            <person name="Hirai T."/>
            <person name="Hiwatashi Y."/>
            <person name="Ishikawa M."/>
            <person name="Iwata M."/>
            <person name="Karol K.G."/>
            <person name="Koehler B."/>
            <person name="Kolukisaoglu U."/>
            <person name="Kubo M."/>
            <person name="Kurata T."/>
            <person name="Lalonde S."/>
            <person name="Li K."/>
            <person name="Li Y."/>
            <person name="Litt A."/>
            <person name="Lyons E."/>
            <person name="Manning G."/>
            <person name="Maruyama T."/>
            <person name="Michael T.P."/>
            <person name="Mikami K."/>
            <person name="Miyazaki S."/>
            <person name="Morinaga S."/>
            <person name="Murata T."/>
            <person name="Mueller-Roeber B."/>
            <person name="Nelson D.R."/>
            <person name="Obara M."/>
            <person name="Oguri Y."/>
            <person name="Olmstead R.G."/>
            <person name="Onodera N."/>
            <person name="Petersen B.L."/>
            <person name="Pils B."/>
            <person name="Prigge M."/>
            <person name="Rensing S.A."/>
            <person name="Riano-Pachon D.M."/>
            <person name="Roberts A.W."/>
            <person name="Sato Y."/>
            <person name="Scheller H.V."/>
            <person name="Schulz B."/>
            <person name="Schulz C."/>
            <person name="Shakirov E.V."/>
            <person name="Shibagaki N."/>
            <person name="Shinohara N."/>
            <person name="Shippen D.E."/>
            <person name="Soerensen I."/>
            <person name="Sotooka R."/>
            <person name="Sugimoto N."/>
            <person name="Sugita M."/>
            <person name="Sumikawa N."/>
            <person name="Tanurdzic M."/>
            <person name="Theissen G."/>
            <person name="Ulvskov P."/>
            <person name="Wakazuki S."/>
            <person name="Weng J.K."/>
            <person name="Willats W.W."/>
            <person name="Wipf D."/>
            <person name="Wolf P.G."/>
            <person name="Yang L."/>
            <person name="Zimmer A.D."/>
            <person name="Zhu Q."/>
            <person name="Mitros T."/>
            <person name="Hellsten U."/>
            <person name="Loque D."/>
            <person name="Otillar R."/>
            <person name="Salamov A."/>
            <person name="Schmutz J."/>
            <person name="Shapiro H."/>
            <person name="Lindquist E."/>
            <person name="Lucas S."/>
            <person name="Rokhsar D."/>
            <person name="Grigoriev I.V."/>
        </authorList>
    </citation>
    <scope>NUCLEOTIDE SEQUENCE [LARGE SCALE GENOMIC DNA]</scope>
</reference>
<dbReference type="OrthoDB" id="690068at2759"/>
<keyword evidence="8" id="KW-1185">Reference proteome</keyword>
<dbReference type="PANTHER" id="PTHR46807:SF1">
    <property type="entry name" value="TRANSCRIPTION FACTOR PIF3"/>
    <property type="match status" value="1"/>
</dbReference>
<dbReference type="InterPro" id="IPR044273">
    <property type="entry name" value="PIF3-like"/>
</dbReference>
<dbReference type="SUPFAM" id="SSF47459">
    <property type="entry name" value="HLH, helix-loop-helix DNA-binding domain"/>
    <property type="match status" value="1"/>
</dbReference>
<evidence type="ECO:0000313" key="8">
    <source>
        <dbReference type="Proteomes" id="UP000001514"/>
    </source>
</evidence>
<keyword evidence="4" id="KW-0539">Nucleus</keyword>
<dbReference type="GO" id="GO:0003700">
    <property type="term" value="F:DNA-binding transcription factor activity"/>
    <property type="evidence" value="ECO:0007669"/>
    <property type="project" value="InterPro"/>
</dbReference>
<evidence type="ECO:0000256" key="3">
    <source>
        <dbReference type="ARBA" id="ARBA00023163"/>
    </source>
</evidence>
<keyword evidence="2" id="KW-0805">Transcription regulation</keyword>
<dbReference type="InterPro" id="IPR011598">
    <property type="entry name" value="bHLH_dom"/>
</dbReference>
<name>D8SK13_SELML</name>
<gene>
    <name evidence="7" type="ORF">SELMODRAFT_118904</name>
</gene>
<dbReference type="EMBL" id="GL377624">
    <property type="protein sequence ID" value="EFJ15255.1"/>
    <property type="molecule type" value="Genomic_DNA"/>
</dbReference>
<dbReference type="PANTHER" id="PTHR46807">
    <property type="entry name" value="TRANSCRIPTION FACTOR PIF3"/>
    <property type="match status" value="1"/>
</dbReference>
<dbReference type="Gene3D" id="4.10.280.10">
    <property type="entry name" value="Helix-loop-helix DNA-binding domain"/>
    <property type="match status" value="1"/>
</dbReference>
<evidence type="ECO:0000256" key="2">
    <source>
        <dbReference type="ARBA" id="ARBA00023015"/>
    </source>
</evidence>
<dbReference type="HOGENOM" id="CLU_189603_0_0_1"/>
<dbReference type="PROSITE" id="PS50888">
    <property type="entry name" value="BHLH"/>
    <property type="match status" value="1"/>
</dbReference>
<sequence length="89" mass="10345">AESVDTKKPATRPKRSRAAEVHNLSERRRRDRINEKMRALQELIPNSNKTDKASMLDEAIEYLKMLQLQLQVPKIELLHSSHTFSCSCR</sequence>
<dbReference type="InterPro" id="IPR036638">
    <property type="entry name" value="HLH_DNA-bd_sf"/>
</dbReference>
<proteinExistence type="predicted"/>
<feature type="region of interest" description="Disordered" evidence="5">
    <location>
        <begin position="1"/>
        <end position="25"/>
    </location>
</feature>
<dbReference type="SMART" id="SM00353">
    <property type="entry name" value="HLH"/>
    <property type="match status" value="1"/>
</dbReference>
<dbReference type="Proteomes" id="UP000001514">
    <property type="component" value="Unassembled WGS sequence"/>
</dbReference>
<organism evidence="8">
    <name type="scientific">Selaginella moellendorffii</name>
    <name type="common">Spikemoss</name>
    <dbReference type="NCBI Taxonomy" id="88036"/>
    <lineage>
        <taxon>Eukaryota</taxon>
        <taxon>Viridiplantae</taxon>
        <taxon>Streptophyta</taxon>
        <taxon>Embryophyta</taxon>
        <taxon>Tracheophyta</taxon>
        <taxon>Lycopodiopsida</taxon>
        <taxon>Selaginellales</taxon>
        <taxon>Selaginellaceae</taxon>
        <taxon>Selaginella</taxon>
    </lineage>
</organism>
<dbReference type="Pfam" id="PF00010">
    <property type="entry name" value="HLH"/>
    <property type="match status" value="1"/>
</dbReference>
<keyword evidence="3" id="KW-0804">Transcription</keyword>
<dbReference type="InterPro" id="IPR047265">
    <property type="entry name" value="PIF1-like_bHLH"/>
</dbReference>
<evidence type="ECO:0000256" key="1">
    <source>
        <dbReference type="ARBA" id="ARBA00004123"/>
    </source>
</evidence>
<feature type="domain" description="BHLH" evidence="6">
    <location>
        <begin position="17"/>
        <end position="66"/>
    </location>
</feature>
<dbReference type="Gramene" id="EFJ15255">
    <property type="protein sequence ID" value="EFJ15255"/>
    <property type="gene ID" value="SELMODRAFT_118904"/>
</dbReference>
<comment type="subcellular location">
    <subcellularLocation>
        <location evidence="1">Nucleus</location>
    </subcellularLocation>
</comment>
<accession>D8SK13</accession>
<dbReference type="CDD" id="cd11445">
    <property type="entry name" value="bHLH_AtPIF_like"/>
    <property type="match status" value="1"/>
</dbReference>
<dbReference type="STRING" id="88036.D8SK13"/>
<feature type="non-terminal residue" evidence="7">
    <location>
        <position position="1"/>
    </location>
</feature>
<dbReference type="KEGG" id="smo:SELMODRAFT_118904"/>
<dbReference type="eggNOG" id="ENOG502QV9I">
    <property type="taxonomic scope" value="Eukaryota"/>
</dbReference>
<protein>
    <recommendedName>
        <fullName evidence="6">BHLH domain-containing protein</fullName>
    </recommendedName>
</protein>
<evidence type="ECO:0000259" key="6">
    <source>
        <dbReference type="PROSITE" id="PS50888"/>
    </source>
</evidence>
<dbReference type="FunFam" id="4.10.280.10:FF:000004">
    <property type="entry name" value="Basic helix-loop-helix transcription factor"/>
    <property type="match status" value="1"/>
</dbReference>